<dbReference type="GeneID" id="17304982"/>
<reference evidence="2" key="3">
    <citation type="submission" date="2016-03" db="UniProtKB">
        <authorList>
            <consortium name="EnsemblProtists"/>
        </authorList>
    </citation>
    <scope>IDENTIFICATION</scope>
</reference>
<reference evidence="3" key="2">
    <citation type="submission" date="2012-11" db="EMBL/GenBank/DDBJ databases">
        <authorList>
            <person name="Kuo A."/>
            <person name="Curtis B.A."/>
            <person name="Tanifuji G."/>
            <person name="Burki F."/>
            <person name="Gruber A."/>
            <person name="Irimia M."/>
            <person name="Maruyama S."/>
            <person name="Arias M.C."/>
            <person name="Ball S.G."/>
            <person name="Gile G.H."/>
            <person name="Hirakawa Y."/>
            <person name="Hopkins J.F."/>
            <person name="Rensing S.A."/>
            <person name="Schmutz J."/>
            <person name="Symeonidi A."/>
            <person name="Elias M."/>
            <person name="Eveleigh R.J."/>
            <person name="Herman E.K."/>
            <person name="Klute M.J."/>
            <person name="Nakayama T."/>
            <person name="Obornik M."/>
            <person name="Reyes-Prieto A."/>
            <person name="Armbrust E.V."/>
            <person name="Aves S.J."/>
            <person name="Beiko R.G."/>
            <person name="Coutinho P."/>
            <person name="Dacks J.B."/>
            <person name="Durnford D.G."/>
            <person name="Fast N.M."/>
            <person name="Green B.R."/>
            <person name="Grisdale C."/>
            <person name="Hempe F."/>
            <person name="Henrissat B."/>
            <person name="Hoppner M.P."/>
            <person name="Ishida K.-I."/>
            <person name="Kim E."/>
            <person name="Koreny L."/>
            <person name="Kroth P.G."/>
            <person name="Liu Y."/>
            <person name="Malik S.-B."/>
            <person name="Maier U.G."/>
            <person name="McRose D."/>
            <person name="Mock T."/>
            <person name="Neilson J.A."/>
            <person name="Onodera N.T."/>
            <person name="Poole A.M."/>
            <person name="Pritham E.J."/>
            <person name="Richards T.A."/>
            <person name="Rocap G."/>
            <person name="Roy S.W."/>
            <person name="Sarai C."/>
            <person name="Schaack S."/>
            <person name="Shirato S."/>
            <person name="Slamovits C.H."/>
            <person name="Spencer D.F."/>
            <person name="Suzuki S."/>
            <person name="Worden A.Z."/>
            <person name="Zauner S."/>
            <person name="Barry K."/>
            <person name="Bell C."/>
            <person name="Bharti A.K."/>
            <person name="Crow J.A."/>
            <person name="Grimwood J."/>
            <person name="Kramer R."/>
            <person name="Lindquist E."/>
            <person name="Lucas S."/>
            <person name="Salamov A."/>
            <person name="McFadden G.I."/>
            <person name="Lane C.E."/>
            <person name="Keeling P.J."/>
            <person name="Gray M.W."/>
            <person name="Grigoriev I.V."/>
            <person name="Archibald J.M."/>
        </authorList>
    </citation>
    <scope>NUCLEOTIDE SEQUENCE</scope>
    <source>
        <strain evidence="3">CCMP2712</strain>
    </source>
</reference>
<proteinExistence type="predicted"/>
<accession>L1JIQ2</accession>
<organism evidence="1">
    <name type="scientific">Guillardia theta (strain CCMP2712)</name>
    <name type="common">Cryptophyte</name>
    <dbReference type="NCBI Taxonomy" id="905079"/>
    <lineage>
        <taxon>Eukaryota</taxon>
        <taxon>Cryptophyceae</taxon>
        <taxon>Pyrenomonadales</taxon>
        <taxon>Geminigeraceae</taxon>
        <taxon>Guillardia</taxon>
    </lineage>
</organism>
<evidence type="ECO:0000313" key="1">
    <source>
        <dbReference type="EMBL" id="EKX48361.1"/>
    </source>
</evidence>
<dbReference type="EnsemblProtists" id="EKX48361">
    <property type="protein sequence ID" value="EKX48361"/>
    <property type="gene ID" value="GUITHDRAFT_105969"/>
</dbReference>
<sequence length="309" mass="33150">MYGCRSVPNVSAMLYENQTNYMYTLTFTLSSPYNPSPATVQVKLNPRVQSLKFQSSGAVCTCVTQCASPVNLIALEYFTFSFQIQASDCSGKSPLTQMQSSVGVAIQSSPDPNSQLFGTTQVAFVDGTATFDQLYVDKKGDGYLLEFNYLGNSKAFSIKSPALCIQEGVTSIKLLSTPEKVNQTAGIPFTIQPKVQLMTSTSVAYGSRGFVTASINFDPGAKSVQNPGTSQLLGTTILQSNLGTVTFTDLAINKASVGQGYINSGFTLTFAYFSATVQTGSIPVYPNIWTKLLVPYNKQPVGGRSTNKS</sequence>
<dbReference type="AlphaFoldDB" id="L1JIQ2"/>
<dbReference type="KEGG" id="gtt:GUITHDRAFT_105969"/>
<reference evidence="1 3" key="1">
    <citation type="journal article" date="2012" name="Nature">
        <title>Algal genomes reveal evolutionary mosaicism and the fate of nucleomorphs.</title>
        <authorList>
            <consortium name="DOE Joint Genome Institute"/>
            <person name="Curtis B.A."/>
            <person name="Tanifuji G."/>
            <person name="Burki F."/>
            <person name="Gruber A."/>
            <person name="Irimia M."/>
            <person name="Maruyama S."/>
            <person name="Arias M.C."/>
            <person name="Ball S.G."/>
            <person name="Gile G.H."/>
            <person name="Hirakawa Y."/>
            <person name="Hopkins J.F."/>
            <person name="Kuo A."/>
            <person name="Rensing S.A."/>
            <person name="Schmutz J."/>
            <person name="Symeonidi A."/>
            <person name="Elias M."/>
            <person name="Eveleigh R.J."/>
            <person name="Herman E.K."/>
            <person name="Klute M.J."/>
            <person name="Nakayama T."/>
            <person name="Obornik M."/>
            <person name="Reyes-Prieto A."/>
            <person name="Armbrust E.V."/>
            <person name="Aves S.J."/>
            <person name="Beiko R.G."/>
            <person name="Coutinho P."/>
            <person name="Dacks J.B."/>
            <person name="Durnford D.G."/>
            <person name="Fast N.M."/>
            <person name="Green B.R."/>
            <person name="Grisdale C.J."/>
            <person name="Hempel F."/>
            <person name="Henrissat B."/>
            <person name="Hoppner M.P."/>
            <person name="Ishida K."/>
            <person name="Kim E."/>
            <person name="Koreny L."/>
            <person name="Kroth P.G."/>
            <person name="Liu Y."/>
            <person name="Malik S.B."/>
            <person name="Maier U.G."/>
            <person name="McRose D."/>
            <person name="Mock T."/>
            <person name="Neilson J.A."/>
            <person name="Onodera N.T."/>
            <person name="Poole A.M."/>
            <person name="Pritham E.J."/>
            <person name="Richards T.A."/>
            <person name="Rocap G."/>
            <person name="Roy S.W."/>
            <person name="Sarai C."/>
            <person name="Schaack S."/>
            <person name="Shirato S."/>
            <person name="Slamovits C.H."/>
            <person name="Spencer D.F."/>
            <person name="Suzuki S."/>
            <person name="Worden A.Z."/>
            <person name="Zauner S."/>
            <person name="Barry K."/>
            <person name="Bell C."/>
            <person name="Bharti A.K."/>
            <person name="Crow J.A."/>
            <person name="Grimwood J."/>
            <person name="Kramer R."/>
            <person name="Lindquist E."/>
            <person name="Lucas S."/>
            <person name="Salamov A."/>
            <person name="McFadden G.I."/>
            <person name="Lane C.E."/>
            <person name="Keeling P.J."/>
            <person name="Gray M.W."/>
            <person name="Grigoriev I.V."/>
            <person name="Archibald J.M."/>
        </authorList>
    </citation>
    <scope>NUCLEOTIDE SEQUENCE</scope>
    <source>
        <strain evidence="1 3">CCMP2712</strain>
    </source>
</reference>
<dbReference type="RefSeq" id="XP_005835341.1">
    <property type="nucleotide sequence ID" value="XM_005835284.1"/>
</dbReference>
<dbReference type="Proteomes" id="UP000011087">
    <property type="component" value="Unassembled WGS sequence"/>
</dbReference>
<evidence type="ECO:0000313" key="2">
    <source>
        <dbReference type="EnsemblProtists" id="EKX48361"/>
    </source>
</evidence>
<dbReference type="HOGENOM" id="CLU_901513_0_0_1"/>
<protein>
    <submittedName>
        <fullName evidence="1 2">Uncharacterized protein</fullName>
    </submittedName>
</protein>
<dbReference type="PaxDb" id="55529-EKX48361"/>
<dbReference type="EMBL" id="JH992986">
    <property type="protein sequence ID" value="EKX48361.1"/>
    <property type="molecule type" value="Genomic_DNA"/>
</dbReference>
<gene>
    <name evidence="1" type="ORF">GUITHDRAFT_105969</name>
</gene>
<evidence type="ECO:0000313" key="3">
    <source>
        <dbReference type="Proteomes" id="UP000011087"/>
    </source>
</evidence>
<keyword evidence="3" id="KW-1185">Reference proteome</keyword>
<name>L1JIQ2_GUITC</name>